<dbReference type="OrthoDB" id="5813646at2759"/>
<gene>
    <name evidence="3" type="ORF">CAMP_LOCUS6355</name>
</gene>
<reference evidence="3" key="1">
    <citation type="submission" date="2022-11" db="EMBL/GenBank/DDBJ databases">
        <authorList>
            <person name="Kikuchi T."/>
        </authorList>
    </citation>
    <scope>NUCLEOTIDE SEQUENCE</scope>
    <source>
        <strain evidence="3">PS1010</strain>
    </source>
</reference>
<dbReference type="InterPro" id="IPR052823">
    <property type="entry name" value="SXP/RAL-2_related"/>
</dbReference>
<keyword evidence="1" id="KW-0732">Signal</keyword>
<accession>A0A9P1IF59</accession>
<dbReference type="PANTHER" id="PTHR21593:SF36">
    <property type="entry name" value="DUF148 DOMAIN-CONTAINING PROTEIN-RELATED"/>
    <property type="match status" value="1"/>
</dbReference>
<evidence type="ECO:0000313" key="3">
    <source>
        <dbReference type="EMBL" id="CAI5443718.1"/>
    </source>
</evidence>
<organism evidence="3 4">
    <name type="scientific">Caenorhabditis angaria</name>
    <dbReference type="NCBI Taxonomy" id="860376"/>
    <lineage>
        <taxon>Eukaryota</taxon>
        <taxon>Metazoa</taxon>
        <taxon>Ecdysozoa</taxon>
        <taxon>Nematoda</taxon>
        <taxon>Chromadorea</taxon>
        <taxon>Rhabditida</taxon>
        <taxon>Rhabditina</taxon>
        <taxon>Rhabditomorpha</taxon>
        <taxon>Rhabditoidea</taxon>
        <taxon>Rhabditidae</taxon>
        <taxon>Peloderinae</taxon>
        <taxon>Caenorhabditis</taxon>
    </lineage>
</organism>
<dbReference type="EMBL" id="CANHGI010000002">
    <property type="protein sequence ID" value="CAI5443718.1"/>
    <property type="molecule type" value="Genomic_DNA"/>
</dbReference>
<sequence length="152" mass="16115">MFKSVLVASACLFALAMCQPAGGQDDVPPFLRRASQAQLQSFQGLIQNHGHLTEAALDAKVQQWVQQQGGNVAADFAEFQNFIKGNNAQAEAAHNAAIASFSPAAKKADADLTAIAQDQSLPVKAKGEKVQAYLAQLPANVRAELEKAQQGK</sequence>
<name>A0A9P1IF59_9PELO</name>
<dbReference type="Proteomes" id="UP001152747">
    <property type="component" value="Unassembled WGS sequence"/>
</dbReference>
<evidence type="ECO:0000313" key="4">
    <source>
        <dbReference type="Proteomes" id="UP001152747"/>
    </source>
</evidence>
<dbReference type="AlphaFoldDB" id="A0A9P1IF59"/>
<dbReference type="Pfam" id="PF02520">
    <property type="entry name" value="ANIS5_cation-bd"/>
    <property type="match status" value="1"/>
</dbReference>
<feature type="chain" id="PRO_5040286690" description="SXP/RAL-2 family protein Ani s 5-like cation-binding domain-containing protein" evidence="1">
    <location>
        <begin position="24"/>
        <end position="152"/>
    </location>
</feature>
<evidence type="ECO:0000259" key="2">
    <source>
        <dbReference type="Pfam" id="PF02520"/>
    </source>
</evidence>
<dbReference type="InterPro" id="IPR003677">
    <property type="entry name" value="ANIS5_cation-bd"/>
</dbReference>
<feature type="signal peptide" evidence="1">
    <location>
        <begin position="1"/>
        <end position="23"/>
    </location>
</feature>
<proteinExistence type="predicted"/>
<protein>
    <recommendedName>
        <fullName evidence="2">SXP/RAL-2 family protein Ani s 5-like cation-binding domain-containing protein</fullName>
    </recommendedName>
</protein>
<evidence type="ECO:0000256" key="1">
    <source>
        <dbReference type="SAM" id="SignalP"/>
    </source>
</evidence>
<comment type="caution">
    <text evidence="3">The sequence shown here is derived from an EMBL/GenBank/DDBJ whole genome shotgun (WGS) entry which is preliminary data.</text>
</comment>
<keyword evidence="4" id="KW-1185">Reference proteome</keyword>
<dbReference type="PANTHER" id="PTHR21593">
    <property type="entry name" value="PRION-LIKE- Q/N-RICH -DOMAIN-BEARING PROTEIN PROTEIN"/>
    <property type="match status" value="1"/>
</dbReference>
<feature type="domain" description="SXP/RAL-2 family protein Ani s 5-like cation-binding" evidence="2">
    <location>
        <begin position="39"/>
        <end position="142"/>
    </location>
</feature>